<reference evidence="2" key="1">
    <citation type="submission" date="2020-03" db="EMBL/GenBank/DDBJ databases">
        <title>The deep terrestrial virosphere.</title>
        <authorList>
            <person name="Holmfeldt K."/>
            <person name="Nilsson E."/>
            <person name="Simone D."/>
            <person name="Lopez-Fernandez M."/>
            <person name="Wu X."/>
            <person name="de Brujin I."/>
            <person name="Lundin D."/>
            <person name="Andersson A."/>
            <person name="Bertilsson S."/>
            <person name="Dopson M."/>
        </authorList>
    </citation>
    <scope>NUCLEOTIDE SEQUENCE</scope>
    <source>
        <strain evidence="2">MM415B02061</strain>
    </source>
</reference>
<evidence type="ECO:0000313" key="2">
    <source>
        <dbReference type="EMBL" id="QJA55351.1"/>
    </source>
</evidence>
<feature type="domain" description="N-acetyltransferase" evidence="1">
    <location>
        <begin position="1"/>
        <end position="128"/>
    </location>
</feature>
<organism evidence="2">
    <name type="scientific">viral metagenome</name>
    <dbReference type="NCBI Taxonomy" id="1070528"/>
    <lineage>
        <taxon>unclassified sequences</taxon>
        <taxon>metagenomes</taxon>
        <taxon>organismal metagenomes</taxon>
    </lineage>
</organism>
<sequence length="143" mass="16228">MKCSIERGVTRIDKVFREFEAFNKDGKSIGMADVSVLRTDKKFLWIHELQVQPECRNKGVGTEIIGAIVDHAKELKADLIYTFPMTPTDEPNPIDQKKIEHFYKKNGFVSCNAPEDVATVTDEGLKKRGLCLKLTKADWTLVK</sequence>
<gene>
    <name evidence="2" type="ORF">MM415B02061_0009</name>
</gene>
<dbReference type="GO" id="GO:0016747">
    <property type="term" value="F:acyltransferase activity, transferring groups other than amino-acyl groups"/>
    <property type="evidence" value="ECO:0007669"/>
    <property type="project" value="InterPro"/>
</dbReference>
<protein>
    <submittedName>
        <fullName evidence="2">Putative acetyltransferase</fullName>
    </submittedName>
</protein>
<accession>A0A6M3ID35</accession>
<dbReference type="Pfam" id="PF13508">
    <property type="entry name" value="Acetyltransf_7"/>
    <property type="match status" value="1"/>
</dbReference>
<dbReference type="PROSITE" id="PS51186">
    <property type="entry name" value="GNAT"/>
    <property type="match status" value="1"/>
</dbReference>
<dbReference type="InterPro" id="IPR016181">
    <property type="entry name" value="Acyl_CoA_acyltransferase"/>
</dbReference>
<dbReference type="InterPro" id="IPR000182">
    <property type="entry name" value="GNAT_dom"/>
</dbReference>
<evidence type="ECO:0000259" key="1">
    <source>
        <dbReference type="PROSITE" id="PS51186"/>
    </source>
</evidence>
<dbReference type="CDD" id="cd04301">
    <property type="entry name" value="NAT_SF"/>
    <property type="match status" value="1"/>
</dbReference>
<dbReference type="AlphaFoldDB" id="A0A6M3ID35"/>
<proteinExistence type="predicted"/>
<keyword evidence="2" id="KW-0808">Transferase</keyword>
<name>A0A6M3ID35_9ZZZZ</name>
<dbReference type="EMBL" id="MT141153">
    <property type="protein sequence ID" value="QJA55351.1"/>
    <property type="molecule type" value="Genomic_DNA"/>
</dbReference>
<dbReference type="SUPFAM" id="SSF55729">
    <property type="entry name" value="Acyl-CoA N-acyltransferases (Nat)"/>
    <property type="match status" value="1"/>
</dbReference>
<dbReference type="Gene3D" id="3.40.630.30">
    <property type="match status" value="1"/>
</dbReference>